<evidence type="ECO:0000313" key="3">
    <source>
        <dbReference type="EMBL" id="NKE38567.1"/>
    </source>
</evidence>
<dbReference type="InterPro" id="IPR039564">
    <property type="entry name" value="Peptidase_C39-like"/>
</dbReference>
<gene>
    <name evidence="3" type="ORF">HER12_02210</name>
</gene>
<keyword evidence="1" id="KW-0732">Signal</keyword>
<feature type="chain" id="PRO_5032984971" description="Peptidase C39-like domain-containing protein" evidence="1">
    <location>
        <begin position="24"/>
        <end position="377"/>
    </location>
</feature>
<organism evidence="3 4">
    <name type="scientific">Spiroplasma platyhelix PALS-1</name>
    <dbReference type="NCBI Taxonomy" id="1276218"/>
    <lineage>
        <taxon>Bacteria</taxon>
        <taxon>Bacillati</taxon>
        <taxon>Mycoplasmatota</taxon>
        <taxon>Mollicutes</taxon>
        <taxon>Entomoplasmatales</taxon>
        <taxon>Spiroplasmataceae</taxon>
        <taxon>Spiroplasma</taxon>
    </lineage>
</organism>
<proteinExistence type="predicted"/>
<dbReference type="EMBL" id="JAAVVK010000002">
    <property type="protein sequence ID" value="NKE38567.1"/>
    <property type="molecule type" value="Genomic_DNA"/>
</dbReference>
<reference evidence="3 4" key="1">
    <citation type="submission" date="2020-04" db="EMBL/GenBank/DDBJ databases">
        <title>Complete genome sequence of Spiroplasma platyhelix ATCC 51748, an insect isolate.</title>
        <authorList>
            <person name="Green E.A."/>
            <person name="Klassen J.L."/>
        </authorList>
    </citation>
    <scope>NUCLEOTIDE SEQUENCE [LARGE SCALE GENOMIC DNA]</scope>
    <source>
        <strain evidence="3 4">PALS-1</strain>
    </source>
</reference>
<dbReference type="AlphaFoldDB" id="A0A846U536"/>
<sequence>MKQILTMLGALTLGLVTSSSIIANVTPLTDAQKEVNLYENIYNKNLENFPIFLQVGNNYCVPATLQGVLQYLTDNSPSQQEIAARVGTTPSGTFAHNVREFFESFLWGNRQVYYPHVLPPYYGATMNHMLMFQSAIIQSLDQGLPVVLGFVGYVPWTGLTPTQGHAVAITGIQVDDNPEATVYTVAETETGQFSTFTGQDLRAMIIHESFLFLPNQNVYNFVDETMNLWVNGAQGNLIDWAQPDPQIIYESANLFGSLGILSLDILHNATSIDFPEFWLNYDWKKMHDYAPKFNLDPTKITADSGWIKDNAKSVHWTDDANDEAIVNVEFNQTLSKQNNDLTLTFRYKITGNGDRNNPDKSPSINFNMGNYWKFSFK</sequence>
<dbReference type="Proteomes" id="UP000584587">
    <property type="component" value="Unassembled WGS sequence"/>
</dbReference>
<comment type="caution">
    <text evidence="3">The sequence shown here is derived from an EMBL/GenBank/DDBJ whole genome shotgun (WGS) entry which is preliminary data.</text>
</comment>
<accession>A0A846U536</accession>
<dbReference type="Gene3D" id="3.90.70.10">
    <property type="entry name" value="Cysteine proteinases"/>
    <property type="match status" value="1"/>
</dbReference>
<feature type="signal peptide" evidence="1">
    <location>
        <begin position="1"/>
        <end position="23"/>
    </location>
</feature>
<evidence type="ECO:0000256" key="1">
    <source>
        <dbReference type="SAM" id="SignalP"/>
    </source>
</evidence>
<keyword evidence="4" id="KW-1185">Reference proteome</keyword>
<name>A0A846U536_9MOLU</name>
<feature type="domain" description="Peptidase C39-like" evidence="2">
    <location>
        <begin position="48"/>
        <end position="174"/>
    </location>
</feature>
<dbReference type="RefSeq" id="WP_168105047.1">
    <property type="nucleotide sequence ID" value="NZ_CP051215.1"/>
</dbReference>
<evidence type="ECO:0000313" key="4">
    <source>
        <dbReference type="Proteomes" id="UP000584587"/>
    </source>
</evidence>
<protein>
    <recommendedName>
        <fullName evidence="2">Peptidase C39-like domain-containing protein</fullName>
    </recommendedName>
</protein>
<evidence type="ECO:0000259" key="2">
    <source>
        <dbReference type="Pfam" id="PF13529"/>
    </source>
</evidence>
<dbReference type="Pfam" id="PF13529">
    <property type="entry name" value="Peptidase_C39_2"/>
    <property type="match status" value="1"/>
</dbReference>